<dbReference type="STRING" id="553219.CAMSH0001_1235"/>
<organism evidence="1 2">
    <name type="scientific">Campylobacter showae RM3277</name>
    <dbReference type="NCBI Taxonomy" id="553219"/>
    <lineage>
        <taxon>Bacteria</taxon>
        <taxon>Pseudomonadati</taxon>
        <taxon>Campylobacterota</taxon>
        <taxon>Epsilonproteobacteria</taxon>
        <taxon>Campylobacterales</taxon>
        <taxon>Campylobacteraceae</taxon>
        <taxon>Campylobacter</taxon>
    </lineage>
</organism>
<evidence type="ECO:0000313" key="2">
    <source>
        <dbReference type="Proteomes" id="UP000003107"/>
    </source>
</evidence>
<protein>
    <submittedName>
        <fullName evidence="1">Uncharacterized protein</fullName>
    </submittedName>
</protein>
<dbReference type="Proteomes" id="UP000003107">
    <property type="component" value="Unassembled WGS sequence"/>
</dbReference>
<keyword evidence="2" id="KW-1185">Reference proteome</keyword>
<accession>C6RDS7</accession>
<dbReference type="AlphaFoldDB" id="C6RDS7"/>
<dbReference type="eggNOG" id="ENOG5031DAR">
    <property type="taxonomic scope" value="Bacteria"/>
</dbReference>
<proteinExistence type="predicted"/>
<dbReference type="Gene3D" id="2.40.128.720">
    <property type="match status" value="1"/>
</dbReference>
<reference evidence="1 2" key="1">
    <citation type="submission" date="2009-07" db="EMBL/GenBank/DDBJ databases">
        <authorList>
            <person name="Madupu R."/>
            <person name="Sebastian Y."/>
            <person name="Durkin A.S."/>
            <person name="Torralba M."/>
            <person name="Methe B."/>
            <person name="Sutton G.G."/>
            <person name="Strausberg R.L."/>
            <person name="Nelson K.E."/>
        </authorList>
    </citation>
    <scope>NUCLEOTIDE SEQUENCE [LARGE SCALE GENOMIC DNA]</scope>
    <source>
        <strain evidence="1 2">RM3277</strain>
    </source>
</reference>
<evidence type="ECO:0000313" key="1">
    <source>
        <dbReference type="EMBL" id="EET80474.1"/>
    </source>
</evidence>
<sequence>MPIPPQNRQNSVSFLCYNLLNLSKGEIMKKLALSLALLCAAAFAKEYDYMLASTAQKTFEEPTSSYETKQSYDAKACRLELVSTSELADGLKGKHKEISYYNKDGKMTKYEAFSYDFTAKKWIKVTEYKADYKKGVLTQESSSFIRGMPENASKTIIKYLKNASEEIRYELVKGKWRKTALTKTVENAYGENELIVLSVWDGKRWQPKSKTQLLYGTDGQTRGYESWDYENGAWQNRERGTVAGDVKGKYEQVRSVFENGAWRYAEMSKHDYDASSGKDVTINLIWNAEQNAWENNSKNVSVVEGADFETAAFLWDKERKEWKQEYSNRSIYDKSGERLLTQRYDTMDGSEKFVYGYNERGDNVSVDVYELSSDENGKRWVQNKRLETTFDPHILADDVGHGGSLMSFEMPSRYAVKSFKQFVAADGKFKLASEQTWKYKKVK</sequence>
<comment type="caution">
    <text evidence="1">The sequence shown here is derived from an EMBL/GenBank/DDBJ whole genome shotgun (WGS) entry which is preliminary data.</text>
</comment>
<name>C6RDS7_9BACT</name>
<dbReference type="EMBL" id="ACVQ01000008">
    <property type="protein sequence ID" value="EET80474.1"/>
    <property type="molecule type" value="Genomic_DNA"/>
</dbReference>
<gene>
    <name evidence="1" type="ORF">CAMSH0001_1235</name>
</gene>